<dbReference type="EMBL" id="KQ981954">
    <property type="protein sequence ID" value="KYN32048.1"/>
    <property type="molecule type" value="Genomic_DNA"/>
</dbReference>
<keyword evidence="2" id="KW-0812">Transmembrane</keyword>
<feature type="region of interest" description="Disordered" evidence="1">
    <location>
        <begin position="167"/>
        <end position="236"/>
    </location>
</feature>
<reference evidence="3 4" key="1">
    <citation type="submission" date="2016-03" db="EMBL/GenBank/DDBJ databases">
        <title>Trachymyrmex septentrionalis WGS genome.</title>
        <authorList>
            <person name="Nygaard S."/>
            <person name="Hu H."/>
            <person name="Boomsma J."/>
            <person name="Zhang G."/>
        </authorList>
    </citation>
    <scope>NUCLEOTIDE SEQUENCE [LARGE SCALE GENOMIC DNA]</scope>
    <source>
        <strain evidence="3">Tsep2-gDNA-1</strain>
        <tissue evidence="3">Whole body</tissue>
    </source>
</reference>
<gene>
    <name evidence="3" type="ORF">ALC56_13424</name>
</gene>
<protein>
    <submittedName>
        <fullName evidence="3">Uncharacterized protein</fullName>
    </submittedName>
</protein>
<keyword evidence="2" id="KW-0472">Membrane</keyword>
<feature type="region of interest" description="Disordered" evidence="1">
    <location>
        <begin position="251"/>
        <end position="278"/>
    </location>
</feature>
<evidence type="ECO:0000256" key="2">
    <source>
        <dbReference type="SAM" id="Phobius"/>
    </source>
</evidence>
<accession>A0A195EUX4</accession>
<organism evidence="3 4">
    <name type="scientific">Trachymyrmex septentrionalis</name>
    <dbReference type="NCBI Taxonomy" id="34720"/>
    <lineage>
        <taxon>Eukaryota</taxon>
        <taxon>Metazoa</taxon>
        <taxon>Ecdysozoa</taxon>
        <taxon>Arthropoda</taxon>
        <taxon>Hexapoda</taxon>
        <taxon>Insecta</taxon>
        <taxon>Pterygota</taxon>
        <taxon>Neoptera</taxon>
        <taxon>Endopterygota</taxon>
        <taxon>Hymenoptera</taxon>
        <taxon>Apocrita</taxon>
        <taxon>Aculeata</taxon>
        <taxon>Formicoidea</taxon>
        <taxon>Formicidae</taxon>
        <taxon>Myrmicinae</taxon>
        <taxon>Trachymyrmex</taxon>
    </lineage>
</organism>
<dbReference type="Proteomes" id="UP000078541">
    <property type="component" value="Unassembled WGS sequence"/>
</dbReference>
<dbReference type="AlphaFoldDB" id="A0A195EUX4"/>
<evidence type="ECO:0000313" key="3">
    <source>
        <dbReference type="EMBL" id="KYN32048.1"/>
    </source>
</evidence>
<feature type="compositionally biased region" description="Basic and acidic residues" evidence="1">
    <location>
        <begin position="167"/>
        <end position="217"/>
    </location>
</feature>
<keyword evidence="4" id="KW-1185">Reference proteome</keyword>
<proteinExistence type="predicted"/>
<keyword evidence="2" id="KW-1133">Transmembrane helix</keyword>
<name>A0A195EUX4_9HYME</name>
<feature type="transmembrane region" description="Helical" evidence="2">
    <location>
        <begin position="95"/>
        <end position="113"/>
    </location>
</feature>
<feature type="compositionally biased region" description="Basic and acidic residues" evidence="1">
    <location>
        <begin position="258"/>
        <end position="278"/>
    </location>
</feature>
<evidence type="ECO:0000313" key="4">
    <source>
        <dbReference type="Proteomes" id="UP000078541"/>
    </source>
</evidence>
<feature type="region of interest" description="Disordered" evidence="1">
    <location>
        <begin position="30"/>
        <end position="51"/>
    </location>
</feature>
<sequence>MAQLNAFSARPPLTAVQPFEGADVRGYAEPRPASWSEREGKTGKRRACASHGNSLLRRREHTIDKMSADRWVVYRKQFPRPRLTATIRKNTGTNIVLLLALVFFVVIFCRFLLRIRKVSSTFFLPSEEIHKEAALVILRVNCDVQRKSGKREIVQFPARDHVVRGERRVVEEATKRPRDKKKEGEGRWGRRNDDISRREMGEKGEETEREREKERGGEGGVANGQEKEEGEGGRVKHEERVRLLCEWQRDRRGKRKRTDGVAGRRGEIGHKKLEEKLR</sequence>
<evidence type="ECO:0000256" key="1">
    <source>
        <dbReference type="SAM" id="MobiDB-lite"/>
    </source>
</evidence>
<feature type="compositionally biased region" description="Basic and acidic residues" evidence="1">
    <location>
        <begin position="225"/>
        <end position="236"/>
    </location>
</feature>